<gene>
    <name evidence="4" type="ORF">ABLV49_15160</name>
</gene>
<comment type="similarity">
    <text evidence="1">Belongs to the 4-oxalocrotonate tautomerase family.</text>
</comment>
<protein>
    <submittedName>
        <fullName evidence="4">Tautomerase family protein</fullName>
    </submittedName>
</protein>
<feature type="domain" description="4-oxalocrotonate tautomerase-like" evidence="3">
    <location>
        <begin position="2"/>
        <end position="62"/>
    </location>
</feature>
<dbReference type="AlphaFoldDB" id="A0AAU7LNR3"/>
<dbReference type="Gene3D" id="3.30.429.10">
    <property type="entry name" value="Macrophage Migration Inhibitory Factor"/>
    <property type="match status" value="1"/>
</dbReference>
<evidence type="ECO:0000256" key="1">
    <source>
        <dbReference type="ARBA" id="ARBA00006723"/>
    </source>
</evidence>
<dbReference type="PANTHER" id="PTHR35530">
    <property type="entry name" value="TAUTOMERASE-RELATED"/>
    <property type="match status" value="1"/>
</dbReference>
<dbReference type="GO" id="GO:0016853">
    <property type="term" value="F:isomerase activity"/>
    <property type="evidence" value="ECO:0007669"/>
    <property type="project" value="UniProtKB-KW"/>
</dbReference>
<accession>A0AAU7LNR3</accession>
<evidence type="ECO:0000259" key="3">
    <source>
        <dbReference type="Pfam" id="PF01361"/>
    </source>
</evidence>
<evidence type="ECO:0000256" key="2">
    <source>
        <dbReference type="ARBA" id="ARBA00023235"/>
    </source>
</evidence>
<dbReference type="Pfam" id="PF01361">
    <property type="entry name" value="Tautomerase"/>
    <property type="match status" value="1"/>
</dbReference>
<dbReference type="RefSeq" id="WP_349277689.1">
    <property type="nucleotide sequence ID" value="NZ_CBCSCU010000003.1"/>
</dbReference>
<dbReference type="InterPro" id="IPR014347">
    <property type="entry name" value="Tautomerase/MIF_sf"/>
</dbReference>
<keyword evidence="2" id="KW-0413">Isomerase</keyword>
<reference evidence="4" key="1">
    <citation type="submission" date="2024-05" db="EMBL/GenBank/DDBJ databases">
        <authorList>
            <person name="Bunk B."/>
            <person name="Swiderski J."/>
            <person name="Sproer C."/>
            <person name="Thiel V."/>
        </authorList>
    </citation>
    <scope>NUCLEOTIDE SEQUENCE</scope>
    <source>
        <strain evidence="4">DSM 17735</strain>
    </source>
</reference>
<dbReference type="EMBL" id="CP157675">
    <property type="protein sequence ID" value="XBP69231.1"/>
    <property type="molecule type" value="Genomic_DNA"/>
</dbReference>
<evidence type="ECO:0000313" key="4">
    <source>
        <dbReference type="EMBL" id="XBP69231.1"/>
    </source>
</evidence>
<proteinExistence type="inferred from homology"/>
<sequence length="71" mass="7654">MPFIEVKIVEGVLSDDKKHELIAALTNAVVSVGGEGFRPMTRCIIQEIKSGYWGVAGKPLTTENARPPVST</sequence>
<dbReference type="SUPFAM" id="SSF55331">
    <property type="entry name" value="Tautomerase/MIF"/>
    <property type="match status" value="1"/>
</dbReference>
<dbReference type="PANTHER" id="PTHR35530:SF2">
    <property type="entry name" value="BSL4019 PROTEIN"/>
    <property type="match status" value="1"/>
</dbReference>
<organism evidence="4">
    <name type="scientific">Polaromonas hydrogenivorans</name>
    <dbReference type="NCBI Taxonomy" id="335476"/>
    <lineage>
        <taxon>Bacteria</taxon>
        <taxon>Pseudomonadati</taxon>
        <taxon>Pseudomonadota</taxon>
        <taxon>Betaproteobacteria</taxon>
        <taxon>Burkholderiales</taxon>
        <taxon>Comamonadaceae</taxon>
        <taxon>Polaromonas</taxon>
    </lineage>
</organism>
<dbReference type="InterPro" id="IPR004370">
    <property type="entry name" value="4-OT-like_dom"/>
</dbReference>
<name>A0AAU7LNR3_9BURK</name>